<feature type="compositionally biased region" description="Basic and acidic residues" evidence="1">
    <location>
        <begin position="79"/>
        <end position="91"/>
    </location>
</feature>
<feature type="chain" id="PRO_5019131769" evidence="2">
    <location>
        <begin position="27"/>
        <end position="146"/>
    </location>
</feature>
<keyword evidence="2" id="KW-0732">Signal</keyword>
<dbReference type="AlphaFoldDB" id="A0A424WBD2"/>
<proteinExistence type="predicted"/>
<name>A0A424WBD2_ALCXX</name>
<reference evidence="3 4" key="1">
    <citation type="submission" date="2018-08" db="EMBL/GenBank/DDBJ databases">
        <title>Achromobacter xylosoxidans Genome sequencing and assembly.</title>
        <authorList>
            <person name="Wang R."/>
            <person name="Rensing C."/>
            <person name="Li Y."/>
        </authorList>
    </citation>
    <scope>NUCLEOTIDE SEQUENCE [LARGE SCALE GENOMIC DNA]</scope>
    <source>
        <strain evidence="3 4">GD003A</strain>
    </source>
</reference>
<dbReference type="EMBL" id="QVXO01000024">
    <property type="protein sequence ID" value="RPJ90602.1"/>
    <property type="molecule type" value="Genomic_DNA"/>
</dbReference>
<dbReference type="Proteomes" id="UP000285324">
    <property type="component" value="Unassembled WGS sequence"/>
</dbReference>
<evidence type="ECO:0000256" key="2">
    <source>
        <dbReference type="SAM" id="SignalP"/>
    </source>
</evidence>
<evidence type="ECO:0000313" key="4">
    <source>
        <dbReference type="Proteomes" id="UP000285324"/>
    </source>
</evidence>
<feature type="region of interest" description="Disordered" evidence="1">
    <location>
        <begin position="62"/>
        <end position="98"/>
    </location>
</feature>
<sequence>MTLTSPGIFLAAALALWVLAAPRAEAACADKKILSMANDGRTVNAIAKACSMPAAKVRGVIERADAADDAPPPAPTPKAKAERAAAPEPPRKLPSGAGLAQCDCQGMVPYGERAPDLRCQSGMSMATPCAGYCSPHGVAPWRRICS</sequence>
<evidence type="ECO:0000256" key="1">
    <source>
        <dbReference type="SAM" id="MobiDB-lite"/>
    </source>
</evidence>
<evidence type="ECO:0000313" key="3">
    <source>
        <dbReference type="EMBL" id="RPJ90602.1"/>
    </source>
</evidence>
<protein>
    <submittedName>
        <fullName evidence="3">Uncharacterized protein</fullName>
    </submittedName>
</protein>
<dbReference type="OrthoDB" id="8656994at2"/>
<feature type="signal peptide" evidence="2">
    <location>
        <begin position="1"/>
        <end position="26"/>
    </location>
</feature>
<dbReference type="RefSeq" id="WP_059376072.1">
    <property type="nucleotide sequence ID" value="NZ_CP061008.1"/>
</dbReference>
<organism evidence="3 4">
    <name type="scientific">Alcaligenes xylosoxydans xylosoxydans</name>
    <name type="common">Achromobacter xylosoxidans</name>
    <dbReference type="NCBI Taxonomy" id="85698"/>
    <lineage>
        <taxon>Bacteria</taxon>
        <taxon>Pseudomonadati</taxon>
        <taxon>Pseudomonadota</taxon>
        <taxon>Betaproteobacteria</taxon>
        <taxon>Burkholderiales</taxon>
        <taxon>Alcaligenaceae</taxon>
        <taxon>Achromobacter</taxon>
    </lineage>
</organism>
<comment type="caution">
    <text evidence="3">The sequence shown here is derived from an EMBL/GenBank/DDBJ whole genome shotgun (WGS) entry which is preliminary data.</text>
</comment>
<gene>
    <name evidence="3" type="ORF">DY367_16520</name>
</gene>
<accession>A0A424WBD2</accession>